<evidence type="ECO:0000256" key="4">
    <source>
        <dbReference type="ARBA" id="ARBA00022771"/>
    </source>
</evidence>
<feature type="binding site" evidence="11">
    <location>
        <begin position="93"/>
        <end position="100"/>
    </location>
    <ligand>
        <name>ATP</name>
        <dbReference type="ChEBI" id="CHEBI:30616"/>
    </ligand>
</feature>
<dbReference type="InterPro" id="IPR003593">
    <property type="entry name" value="AAA+_ATPase"/>
</dbReference>
<comment type="similarity">
    <text evidence="11 13">Belongs to the RecA family. RadA subfamily.</text>
</comment>
<dbReference type="PROSITE" id="PS50162">
    <property type="entry name" value="RECA_2"/>
    <property type="match status" value="1"/>
</dbReference>
<comment type="caution">
    <text evidence="15">The sequence shown here is derived from an EMBL/GenBank/DDBJ whole genome shotgun (WGS) entry which is preliminary data.</text>
</comment>
<evidence type="ECO:0000256" key="8">
    <source>
        <dbReference type="ARBA" id="ARBA00023016"/>
    </source>
</evidence>
<keyword evidence="1 11" id="KW-0479">Metal-binding</keyword>
<dbReference type="GO" id="GO:0140664">
    <property type="term" value="F:ATP-dependent DNA damage sensor activity"/>
    <property type="evidence" value="ECO:0007669"/>
    <property type="project" value="InterPro"/>
</dbReference>
<dbReference type="InterPro" id="IPR020588">
    <property type="entry name" value="RecA_ATP-bd"/>
</dbReference>
<dbReference type="InterPro" id="IPR004504">
    <property type="entry name" value="DNA_repair_RadA"/>
</dbReference>
<dbReference type="InterPro" id="IPR014721">
    <property type="entry name" value="Ribsml_uS5_D2-typ_fold_subgr"/>
</dbReference>
<dbReference type="GO" id="GO:0000725">
    <property type="term" value="P:recombinational repair"/>
    <property type="evidence" value="ECO:0007669"/>
    <property type="project" value="UniProtKB-UniRule"/>
</dbReference>
<protein>
    <recommendedName>
        <fullName evidence="11 12">DNA repair protein RadA</fullName>
    </recommendedName>
</protein>
<evidence type="ECO:0000256" key="3">
    <source>
        <dbReference type="ARBA" id="ARBA00022763"/>
    </source>
</evidence>
<dbReference type="SUPFAM" id="SSF54211">
    <property type="entry name" value="Ribosomal protein S5 domain 2-like"/>
    <property type="match status" value="1"/>
</dbReference>
<dbReference type="PANTHER" id="PTHR32472:SF10">
    <property type="entry name" value="DNA REPAIR PROTEIN RADA-LIKE PROTEIN"/>
    <property type="match status" value="1"/>
</dbReference>
<dbReference type="HAMAP" id="MF_01498">
    <property type="entry name" value="RadA_bact"/>
    <property type="match status" value="1"/>
</dbReference>
<evidence type="ECO:0000313" key="15">
    <source>
        <dbReference type="EMBL" id="HGD12468.1"/>
    </source>
</evidence>
<feature type="region of interest" description="Lon-protease-like" evidence="11">
    <location>
        <begin position="349"/>
        <end position="453"/>
    </location>
</feature>
<comment type="function">
    <text evidence="11">Plays a role in repairing double-strand DNA breaks, probably involving stabilizing or processing branched DNA or blocked replication forks.</text>
</comment>
<dbReference type="SMART" id="SM00382">
    <property type="entry name" value="AAA"/>
    <property type="match status" value="1"/>
</dbReference>
<gene>
    <name evidence="11 15" type="primary">radA</name>
    <name evidence="15" type="ORF">ENX16_00050</name>
</gene>
<dbReference type="GO" id="GO:0005829">
    <property type="term" value="C:cytosol"/>
    <property type="evidence" value="ECO:0007669"/>
    <property type="project" value="TreeGrafter"/>
</dbReference>
<keyword evidence="8 11" id="KW-0346">Stress response</keyword>
<dbReference type="EMBL" id="DTMZ01000001">
    <property type="protein sequence ID" value="HGD12468.1"/>
    <property type="molecule type" value="Genomic_DNA"/>
</dbReference>
<dbReference type="Gene3D" id="3.40.50.300">
    <property type="entry name" value="P-loop containing nucleotide triphosphate hydrolases"/>
    <property type="match status" value="1"/>
</dbReference>
<dbReference type="CDD" id="cd01121">
    <property type="entry name" value="RadA_SMS_N"/>
    <property type="match status" value="1"/>
</dbReference>
<evidence type="ECO:0000256" key="6">
    <source>
        <dbReference type="ARBA" id="ARBA00022833"/>
    </source>
</evidence>
<dbReference type="SUPFAM" id="SSF52540">
    <property type="entry name" value="P-loop containing nucleoside triphosphate hydrolases"/>
    <property type="match status" value="1"/>
</dbReference>
<dbReference type="Pfam" id="PF13541">
    <property type="entry name" value="ChlI"/>
    <property type="match status" value="1"/>
</dbReference>
<evidence type="ECO:0000256" key="2">
    <source>
        <dbReference type="ARBA" id="ARBA00022741"/>
    </source>
</evidence>
<dbReference type="FunFam" id="3.40.50.300:FF:000050">
    <property type="entry name" value="DNA repair protein RadA"/>
    <property type="match status" value="1"/>
</dbReference>
<dbReference type="Pfam" id="PF18073">
    <property type="entry name" value="Zn_ribbon_LapB"/>
    <property type="match status" value="1"/>
</dbReference>
<dbReference type="PRINTS" id="PR01874">
    <property type="entry name" value="DNAREPAIRADA"/>
</dbReference>
<comment type="domain">
    <text evidence="11">The middle region has homology to RecA with ATPase motifs including the RadA KNRFG motif, while the C-terminus is homologous to Lon protease.</text>
</comment>
<keyword evidence="6 13" id="KW-0862">Zinc</keyword>
<dbReference type="Gene3D" id="3.30.230.10">
    <property type="match status" value="1"/>
</dbReference>
<feature type="short sequence motif" description="RadA KNRFG motif" evidence="11">
    <location>
        <begin position="250"/>
        <end position="254"/>
    </location>
</feature>
<keyword evidence="2 11" id="KW-0547">Nucleotide-binding</keyword>
<evidence type="ECO:0000256" key="11">
    <source>
        <dbReference type="HAMAP-Rule" id="MF_01498"/>
    </source>
</evidence>
<keyword evidence="10 11" id="KW-0234">DNA repair</keyword>
<keyword evidence="9 11" id="KW-0238">DNA-binding</keyword>
<evidence type="ECO:0000259" key="14">
    <source>
        <dbReference type="PROSITE" id="PS50162"/>
    </source>
</evidence>
<accession>A0A7V3UZ38</accession>
<evidence type="ECO:0000256" key="1">
    <source>
        <dbReference type="ARBA" id="ARBA00022723"/>
    </source>
</evidence>
<dbReference type="GO" id="GO:0005524">
    <property type="term" value="F:ATP binding"/>
    <property type="evidence" value="ECO:0007669"/>
    <property type="project" value="UniProtKB-UniRule"/>
</dbReference>
<keyword evidence="4 13" id="KW-0863">Zinc-finger</keyword>
<name>A0A7V3UZ38_UNCW3</name>
<dbReference type="InterPro" id="IPR020568">
    <property type="entry name" value="Ribosomal_Su5_D2-typ_SF"/>
</dbReference>
<keyword evidence="7 11" id="KW-0067">ATP-binding</keyword>
<dbReference type="GO" id="GO:0008270">
    <property type="term" value="F:zinc ion binding"/>
    <property type="evidence" value="ECO:0007669"/>
    <property type="project" value="UniProtKB-KW"/>
</dbReference>
<dbReference type="InterPro" id="IPR027417">
    <property type="entry name" value="P-loop_NTPase"/>
</dbReference>
<reference evidence="15" key="1">
    <citation type="journal article" date="2020" name="mSystems">
        <title>Genome- and Community-Level Interaction Insights into Carbon Utilization and Element Cycling Functions of Hydrothermarchaeota in Hydrothermal Sediment.</title>
        <authorList>
            <person name="Zhou Z."/>
            <person name="Liu Y."/>
            <person name="Xu W."/>
            <person name="Pan J."/>
            <person name="Luo Z.H."/>
            <person name="Li M."/>
        </authorList>
    </citation>
    <scope>NUCLEOTIDE SEQUENCE [LARGE SCALE GENOMIC DNA]</scope>
    <source>
        <strain evidence="15">SpSt-914</strain>
    </source>
</reference>
<comment type="function">
    <text evidence="13">DNA-dependent ATPase involved in processing of recombination intermediates, plays a role in repairing DNA breaks. Stimulates the branch migration of RecA-mediated strand transfer reactions, allowing the 3' invading strand to extend heteroduplex DNA faster. Binds ssDNA in the presence of ADP but not other nucleotides, has ATPase activity that is stimulated by ssDNA and various branched DNA structures, but inhibited by SSB. Does not have RecA's homology-searching function.</text>
</comment>
<evidence type="ECO:0000256" key="10">
    <source>
        <dbReference type="ARBA" id="ARBA00023204"/>
    </source>
</evidence>
<keyword evidence="3 11" id="KW-0227">DNA damage</keyword>
<evidence type="ECO:0000256" key="9">
    <source>
        <dbReference type="ARBA" id="ARBA00023125"/>
    </source>
</evidence>
<feature type="domain" description="RecA family profile 1" evidence="14">
    <location>
        <begin position="64"/>
        <end position="213"/>
    </location>
</feature>
<dbReference type="PANTHER" id="PTHR32472">
    <property type="entry name" value="DNA REPAIR PROTEIN RADA"/>
    <property type="match status" value="1"/>
</dbReference>
<sequence length="453" mass="49177">MSKTHFVCQNCGYESPRWLGRCPNCDSWNTLVEEDLPAKKKLKSKQNFGHHTTPRRLSELALSRVNRMSTGIKELDRVLGGGIVPGSLLLLGGEPGIGKSTLLLQVCQKIVTNKIPVLYVTGEESGEQIRLRADRLGLSNDNIYVLGTVTLDEIISGVEQINPGFLVIDSIQTLFNPELTSAPGSVAQVRECTAKLLRLAKIYRITIFIIGHVTKFGVIAGPKTLEHMVDTVLYFEGEAGQNYRIIRTVKNRYGPTNEIGVFEMTDVGLMEVPNPSEFFLSGREVDVSGSAVVVTLEGTRPLLVEIQALAAPTPFPLPQRVATGFDLRRLALLLGILERRAGISTGNRDIFLNVAGGLKLSEPAVDLGVICALASAVRNSPLPVDTVLIGEVGLAGEIRSVSQTDARLNEAQRLGFQRALVPQSSCLKIRKSSIQLVPVDTVNAALKKLGLKK</sequence>
<proteinExistence type="inferred from homology"/>
<dbReference type="InterPro" id="IPR041166">
    <property type="entry name" value="Rubredoxin_2"/>
</dbReference>
<evidence type="ECO:0000256" key="12">
    <source>
        <dbReference type="NCBIfam" id="TIGR00416"/>
    </source>
</evidence>
<dbReference type="NCBIfam" id="TIGR00416">
    <property type="entry name" value="sms"/>
    <property type="match status" value="1"/>
</dbReference>
<dbReference type="AlphaFoldDB" id="A0A7V3UZ38"/>
<evidence type="ECO:0000256" key="5">
    <source>
        <dbReference type="ARBA" id="ARBA00022801"/>
    </source>
</evidence>
<keyword evidence="5" id="KW-0378">Hydrolase</keyword>
<dbReference type="GO" id="GO:0016787">
    <property type="term" value="F:hydrolase activity"/>
    <property type="evidence" value="ECO:0007669"/>
    <property type="project" value="UniProtKB-KW"/>
</dbReference>
<dbReference type="GO" id="GO:0003684">
    <property type="term" value="F:damaged DNA binding"/>
    <property type="evidence" value="ECO:0007669"/>
    <property type="project" value="InterPro"/>
</dbReference>
<organism evidence="15">
    <name type="scientific">candidate division WOR-3 bacterium</name>
    <dbReference type="NCBI Taxonomy" id="2052148"/>
    <lineage>
        <taxon>Bacteria</taxon>
        <taxon>Bacteria division WOR-3</taxon>
    </lineage>
</organism>
<dbReference type="Pfam" id="PF13481">
    <property type="entry name" value="AAA_25"/>
    <property type="match status" value="1"/>
</dbReference>
<evidence type="ECO:0000256" key="7">
    <source>
        <dbReference type="ARBA" id="ARBA00022840"/>
    </source>
</evidence>
<evidence type="ECO:0000256" key="13">
    <source>
        <dbReference type="RuleBase" id="RU003555"/>
    </source>
</evidence>